<dbReference type="SUPFAM" id="SSF50022">
    <property type="entry name" value="ISP domain"/>
    <property type="match status" value="1"/>
</dbReference>
<evidence type="ECO:0000256" key="5">
    <source>
        <dbReference type="ARBA" id="ARBA00023004"/>
    </source>
</evidence>
<dbReference type="CDD" id="cd03469">
    <property type="entry name" value="Rieske_RO_Alpha_N"/>
    <property type="match status" value="1"/>
</dbReference>
<dbReference type="Proteomes" id="UP001595828">
    <property type="component" value="Unassembled WGS sequence"/>
</dbReference>
<dbReference type="PANTHER" id="PTHR43756:SF5">
    <property type="entry name" value="CHOLINE MONOOXYGENASE, CHLOROPLASTIC"/>
    <property type="match status" value="1"/>
</dbReference>
<evidence type="ECO:0000256" key="7">
    <source>
        <dbReference type="ARBA" id="ARBA00023027"/>
    </source>
</evidence>
<keyword evidence="7" id="KW-0520">NAD</keyword>
<evidence type="ECO:0000256" key="1">
    <source>
        <dbReference type="ARBA" id="ARBA00001962"/>
    </source>
</evidence>
<feature type="domain" description="Rieske" evidence="8">
    <location>
        <begin position="57"/>
        <end position="164"/>
    </location>
</feature>
<dbReference type="Gene3D" id="3.90.380.10">
    <property type="entry name" value="Naphthalene 1,2-dioxygenase Alpha Subunit, Chain A, domain 1"/>
    <property type="match status" value="2"/>
</dbReference>
<dbReference type="Pfam" id="PF00848">
    <property type="entry name" value="Ring_hydroxyl_A"/>
    <property type="match status" value="1"/>
</dbReference>
<dbReference type="EMBL" id="JBHSDR010000006">
    <property type="protein sequence ID" value="MFC4295179.1"/>
    <property type="molecule type" value="Genomic_DNA"/>
</dbReference>
<name>A0ABV8RPI4_9SPHN</name>
<keyword evidence="3" id="KW-0479">Metal-binding</keyword>
<dbReference type="InterPro" id="IPR017941">
    <property type="entry name" value="Rieske_2Fe-2S"/>
</dbReference>
<evidence type="ECO:0000256" key="4">
    <source>
        <dbReference type="ARBA" id="ARBA00023002"/>
    </source>
</evidence>
<organism evidence="9 10">
    <name type="scientific">Novosphingobium tardum</name>
    <dbReference type="NCBI Taxonomy" id="1538021"/>
    <lineage>
        <taxon>Bacteria</taxon>
        <taxon>Pseudomonadati</taxon>
        <taxon>Pseudomonadota</taxon>
        <taxon>Alphaproteobacteria</taxon>
        <taxon>Sphingomonadales</taxon>
        <taxon>Sphingomonadaceae</taxon>
        <taxon>Novosphingobium</taxon>
    </lineage>
</organism>
<comment type="caution">
    <text evidence="9">The sequence shown here is derived from an EMBL/GenBank/DDBJ whole genome shotgun (WGS) entry which is preliminary data.</text>
</comment>
<comment type="cofactor">
    <cofactor evidence="1">
        <name>Fe cation</name>
        <dbReference type="ChEBI" id="CHEBI:24875"/>
    </cofactor>
</comment>
<evidence type="ECO:0000256" key="6">
    <source>
        <dbReference type="ARBA" id="ARBA00023014"/>
    </source>
</evidence>
<reference evidence="10" key="1">
    <citation type="journal article" date="2019" name="Int. J. Syst. Evol. Microbiol.">
        <title>The Global Catalogue of Microorganisms (GCM) 10K type strain sequencing project: providing services to taxonomists for standard genome sequencing and annotation.</title>
        <authorList>
            <consortium name="The Broad Institute Genomics Platform"/>
            <consortium name="The Broad Institute Genome Sequencing Center for Infectious Disease"/>
            <person name="Wu L."/>
            <person name="Ma J."/>
        </authorList>
    </citation>
    <scope>NUCLEOTIDE SEQUENCE [LARGE SCALE GENOMIC DNA]</scope>
    <source>
        <strain evidence="10">CGMCC 1.12989</strain>
    </source>
</reference>
<gene>
    <name evidence="9" type="ORF">ACFO0A_08935</name>
</gene>
<dbReference type="Pfam" id="PF00355">
    <property type="entry name" value="Rieske"/>
    <property type="match status" value="1"/>
</dbReference>
<keyword evidence="4 9" id="KW-0560">Oxidoreductase</keyword>
<dbReference type="PANTHER" id="PTHR43756">
    <property type="entry name" value="CHOLINE MONOOXYGENASE, CHLOROPLASTIC"/>
    <property type="match status" value="1"/>
</dbReference>
<dbReference type="InterPro" id="IPR015879">
    <property type="entry name" value="Ring_hydroxy_dOase_asu_C_dom"/>
</dbReference>
<evidence type="ECO:0000256" key="3">
    <source>
        <dbReference type="ARBA" id="ARBA00022723"/>
    </source>
</evidence>
<evidence type="ECO:0000256" key="2">
    <source>
        <dbReference type="ARBA" id="ARBA00022714"/>
    </source>
</evidence>
<sequence>MKEEARKQLEFVAEDVLRHFDAGTVRLEPEIGSVESSVYTDPERFDREREHIFRNLPLMLAMSCELEGPGSYKALQVAGTPVLIVRGKDGTARAFLNACSHRGAILDEDCGKAARFTCPYHGWTFGREGELLGVAYSKIFGEADRGSLGLKPFPTFERAGMIWVILNEHSKLDVSAFLQGYDDMLEGFGFENWRMISRRVLNGPNWKLCFDAHLEFYHIPVLHKDSFGSIDPRTLYYNYGPHQRLARPSEGRNGPDNVDIFQMRDRASEDLPDESLMFGEWIMFPNVSINTFYAGGRGVIVSQVIPGETVDQSETIQLFLLADEPDVAGRNEAAQTADFLAKVVGEEDLPTSLGQQTVMRSGAMDRILFGRNEGGLQQFHSWVERIVSTPFDDLPSLFASARGVGDKAAMFREPESVPG</sequence>
<dbReference type="PROSITE" id="PS00570">
    <property type="entry name" value="RING_HYDROXYL_ALPHA"/>
    <property type="match status" value="1"/>
</dbReference>
<dbReference type="GO" id="GO:0051213">
    <property type="term" value="F:dioxygenase activity"/>
    <property type="evidence" value="ECO:0007669"/>
    <property type="project" value="UniProtKB-KW"/>
</dbReference>
<keyword evidence="10" id="KW-1185">Reference proteome</keyword>
<keyword evidence="5" id="KW-0408">Iron</keyword>
<dbReference type="Gene3D" id="2.102.10.10">
    <property type="entry name" value="Rieske [2Fe-2S] iron-sulphur domain"/>
    <property type="match status" value="1"/>
</dbReference>
<evidence type="ECO:0000259" key="8">
    <source>
        <dbReference type="PROSITE" id="PS51296"/>
    </source>
</evidence>
<evidence type="ECO:0000313" key="10">
    <source>
        <dbReference type="Proteomes" id="UP001595828"/>
    </source>
</evidence>
<dbReference type="EC" id="1.14.13.-" evidence="9"/>
<keyword evidence="9" id="KW-0223">Dioxygenase</keyword>
<dbReference type="InterPro" id="IPR036922">
    <property type="entry name" value="Rieske_2Fe-2S_sf"/>
</dbReference>
<dbReference type="InterPro" id="IPR015881">
    <property type="entry name" value="ARHD_Rieske_2Fe_2S"/>
</dbReference>
<keyword evidence="6" id="KW-0411">Iron-sulfur</keyword>
<dbReference type="InterPro" id="IPR001663">
    <property type="entry name" value="Rng_hydr_dOase-A"/>
</dbReference>
<keyword evidence="2" id="KW-0001">2Fe-2S</keyword>
<evidence type="ECO:0000313" key="9">
    <source>
        <dbReference type="EMBL" id="MFC4295179.1"/>
    </source>
</evidence>
<protein>
    <submittedName>
        <fullName evidence="9">Aromatic ring-hydroxylating dioxygenase subunit alpha</fullName>
        <ecNumber evidence="9">1.14.13.-</ecNumber>
    </submittedName>
</protein>
<proteinExistence type="predicted"/>
<dbReference type="PROSITE" id="PS51296">
    <property type="entry name" value="RIESKE"/>
    <property type="match status" value="1"/>
</dbReference>
<dbReference type="SUPFAM" id="SSF55961">
    <property type="entry name" value="Bet v1-like"/>
    <property type="match status" value="1"/>
</dbReference>
<dbReference type="PRINTS" id="PR00090">
    <property type="entry name" value="RNGDIOXGNASE"/>
</dbReference>
<accession>A0ABV8RPI4</accession>